<evidence type="ECO:0000256" key="1">
    <source>
        <dbReference type="ARBA" id="ARBA00022729"/>
    </source>
</evidence>
<dbReference type="Pfam" id="PF10531">
    <property type="entry name" value="SLBB"/>
    <property type="match status" value="2"/>
</dbReference>
<sequence length="820" mass="91391">MKKLLILAIVIASIFVLAYTVRPGDVLNIAVFEHPEFPMQVTVSVDGTISYPFVGQVNVVGKTTNEIAEIIKDSIKKIIKNPIVSVYIEKYAPMYVYVQGALNVAFDISIDPEMTISKLVSFLNLSTNTSVDFSNVKIKRGKEIFNVDLESYYNGANFDVDVLLKEGDIIYIPKQKSKVAYIVGPVKEPGEFSFSDTEDITLSLLIAKAGGVIDEKKKYIKEVEVIEDEISRIYPPDILEKDLSLKRGAVVNIKTYSEFYVYSEGQKIEFLPDEPKTLKMLLAKKPTRIDRQELINDGFAIINGKIKVKLSDDIDKISLSCGDVVDLIYAPFTVNVVGYKGGVITLTSKEPRTLSYLVKKLGIDNMESILDIYVVGDKEYKIEDLILNKIDKVLERNDTVVIKSLAENAVYLVGDVSRYVVFPYSEKITLHKVLAKAGVSDLKRIEKIKLNGKILDTSKDEVIESGAILNVILKKPIYVTAMGYIRNNGTVKIDYTESSDLNTLFGKLGGLYLGPNLYFISDKVYVVRKNKVFAEVDARDVYEGKKNIELENGDFVFVTEKEIGHVYVFGYGKKDGIVKFNSSEEFDLKTLLAKLGGIEEGISKKITILFDNEATTVKWDENMKLKSGATVLFEKDTENYIYVIDENGKPNMFYAEKPITLYELISNFNVNKNFRLIKILNKDVSIDVNDVEKALGYVVKPGDVVKIVDAPQNIAYVLGEVKNPGVISLNDGMDVLEAVIRAGYFTDNAAPSSVFLYKGGVNGTAIKVNLNDAIKKNGSVPKVEPGDVVYVPSDPFKTALEWVPVINNLIGLYNNIKTIK</sequence>
<comment type="caution">
    <text evidence="4">The sequence shown here is derived from an EMBL/GenBank/DDBJ whole genome shotgun (WGS) entry which is preliminary data.</text>
</comment>
<dbReference type="RefSeq" id="WP_077198100.1">
    <property type="nucleotide sequence ID" value="NZ_LBFC01000015.1"/>
</dbReference>
<evidence type="ECO:0000313" key="4">
    <source>
        <dbReference type="EMBL" id="ONN27442.1"/>
    </source>
</evidence>
<feature type="domain" description="Soluble ligand binding" evidence="3">
    <location>
        <begin position="715"/>
        <end position="767"/>
    </location>
</feature>
<evidence type="ECO:0000313" key="5">
    <source>
        <dbReference type="Proteomes" id="UP000242616"/>
    </source>
</evidence>
<protein>
    <recommendedName>
        <fullName evidence="6">Polysaccharide export protein</fullName>
    </recommendedName>
</protein>
<reference evidence="4 5" key="1">
    <citation type="submission" date="2015-06" db="EMBL/GenBank/DDBJ databases">
        <title>Genome sequencing of Thermotogales isolates from hydrothermal vents.</title>
        <authorList>
            <person name="Haverkamp T.H."/>
            <person name="Kublanov I.V."/>
            <person name="Nesbo C.L."/>
        </authorList>
    </citation>
    <scope>NUCLEOTIDE SEQUENCE [LARGE SCALE GENOMIC DNA]</scope>
    <source>
        <strain evidence="5">ik275mar</strain>
    </source>
</reference>
<dbReference type="PANTHER" id="PTHR33619">
    <property type="entry name" value="POLYSACCHARIDE EXPORT PROTEIN GFCE-RELATED"/>
    <property type="match status" value="1"/>
</dbReference>
<evidence type="ECO:0008006" key="6">
    <source>
        <dbReference type="Google" id="ProtNLM"/>
    </source>
</evidence>
<dbReference type="Pfam" id="PF02563">
    <property type="entry name" value="Poly_export"/>
    <property type="match status" value="1"/>
</dbReference>
<feature type="domain" description="Polysaccharide export protein N-terminal" evidence="2">
    <location>
        <begin position="18"/>
        <end position="88"/>
    </location>
</feature>
<accession>A0ABX3IJT9</accession>
<gene>
    <name evidence="4" type="ORF">XJ44_03770</name>
</gene>
<proteinExistence type="predicted"/>
<dbReference type="PANTHER" id="PTHR33619:SF3">
    <property type="entry name" value="POLYSACCHARIDE EXPORT PROTEIN GFCE-RELATED"/>
    <property type="match status" value="1"/>
</dbReference>
<dbReference type="InterPro" id="IPR003715">
    <property type="entry name" value="Poly_export_N"/>
</dbReference>
<keyword evidence="1" id="KW-0732">Signal</keyword>
<dbReference type="EMBL" id="LBFC01000015">
    <property type="protein sequence ID" value="ONN27442.1"/>
    <property type="molecule type" value="Genomic_DNA"/>
</dbReference>
<dbReference type="InterPro" id="IPR049712">
    <property type="entry name" value="Poly_export"/>
</dbReference>
<evidence type="ECO:0000259" key="3">
    <source>
        <dbReference type="Pfam" id="PF10531"/>
    </source>
</evidence>
<name>A0ABX3IJT9_9BACT</name>
<feature type="domain" description="Soluble ligand binding" evidence="3">
    <location>
        <begin position="179"/>
        <end position="217"/>
    </location>
</feature>
<dbReference type="Gene3D" id="3.30.1950.10">
    <property type="entry name" value="wza like domain"/>
    <property type="match status" value="1"/>
</dbReference>
<dbReference type="Proteomes" id="UP000242616">
    <property type="component" value="Unassembled WGS sequence"/>
</dbReference>
<keyword evidence="5" id="KW-1185">Reference proteome</keyword>
<dbReference type="Gene3D" id="3.10.560.10">
    <property type="entry name" value="Outer membrane lipoprotein wza domain like"/>
    <property type="match status" value="3"/>
</dbReference>
<organism evidence="4 5">
    <name type="scientific">Thermosipho affectus</name>
    <dbReference type="NCBI Taxonomy" id="660294"/>
    <lineage>
        <taxon>Bacteria</taxon>
        <taxon>Thermotogati</taxon>
        <taxon>Thermotogota</taxon>
        <taxon>Thermotogae</taxon>
        <taxon>Thermotogales</taxon>
        <taxon>Fervidobacteriaceae</taxon>
        <taxon>Thermosipho</taxon>
    </lineage>
</organism>
<evidence type="ECO:0000259" key="2">
    <source>
        <dbReference type="Pfam" id="PF02563"/>
    </source>
</evidence>
<dbReference type="InterPro" id="IPR019554">
    <property type="entry name" value="Soluble_ligand-bd"/>
</dbReference>